<proteinExistence type="inferred from homology"/>
<comment type="subcellular location">
    <subcellularLocation>
        <location evidence="2">Membrane</location>
        <topology evidence="2">Peripheral membrane protein</topology>
    </subcellularLocation>
</comment>
<dbReference type="Pfam" id="PF00231">
    <property type="entry name" value="ATP-synt"/>
    <property type="match status" value="1"/>
</dbReference>
<dbReference type="SUPFAM" id="SSF52943">
    <property type="entry name" value="ATP synthase (F1-ATPase), gamma subunit"/>
    <property type="match status" value="1"/>
</dbReference>
<protein>
    <submittedName>
        <fullName evidence="10">ATP synthase F1 subunit gamma</fullName>
    </submittedName>
</protein>
<evidence type="ECO:0000256" key="3">
    <source>
        <dbReference type="ARBA" id="ARBA00007681"/>
    </source>
</evidence>
<comment type="caution">
    <text evidence="10">The sequence shown here is derived from an EMBL/GenBank/DDBJ whole genome shotgun (WGS) entry which is preliminary data.</text>
</comment>
<evidence type="ECO:0000256" key="7">
    <source>
        <dbReference type="ARBA" id="ARBA00023136"/>
    </source>
</evidence>
<evidence type="ECO:0000256" key="8">
    <source>
        <dbReference type="ARBA" id="ARBA00023196"/>
    </source>
</evidence>
<keyword evidence="4" id="KW-0813">Transport</keyword>
<dbReference type="InterPro" id="IPR000131">
    <property type="entry name" value="ATP_synth_F1_gsu"/>
</dbReference>
<reference evidence="10" key="2">
    <citation type="journal article" date="2021" name="PeerJ">
        <title>Extensive microbial diversity within the chicken gut microbiome revealed by metagenomics and culture.</title>
        <authorList>
            <person name="Gilroy R."/>
            <person name="Ravi A."/>
            <person name="Getino M."/>
            <person name="Pursley I."/>
            <person name="Horton D.L."/>
            <person name="Alikhan N.F."/>
            <person name="Baker D."/>
            <person name="Gharbi K."/>
            <person name="Hall N."/>
            <person name="Watson M."/>
            <person name="Adriaenssens E.M."/>
            <person name="Foster-Nyarko E."/>
            <person name="Jarju S."/>
            <person name="Secka A."/>
            <person name="Antonio M."/>
            <person name="Oren A."/>
            <person name="Chaudhuri R.R."/>
            <person name="La Ragione R."/>
            <person name="Hildebrand F."/>
            <person name="Pallen M.J."/>
        </authorList>
    </citation>
    <scope>NUCLEOTIDE SEQUENCE</scope>
    <source>
        <strain evidence="10">11687</strain>
    </source>
</reference>
<dbReference type="GO" id="GO:0046933">
    <property type="term" value="F:proton-transporting ATP synthase activity, rotational mechanism"/>
    <property type="evidence" value="ECO:0007669"/>
    <property type="project" value="InterPro"/>
</dbReference>
<dbReference type="GO" id="GO:0045259">
    <property type="term" value="C:proton-transporting ATP synthase complex"/>
    <property type="evidence" value="ECO:0007669"/>
    <property type="project" value="UniProtKB-KW"/>
</dbReference>
<gene>
    <name evidence="10" type="primary">atpG</name>
    <name evidence="10" type="ORF">IAC57_02085</name>
</gene>
<dbReference type="NCBIfam" id="TIGR01146">
    <property type="entry name" value="ATPsyn_F1gamma"/>
    <property type="match status" value="1"/>
</dbReference>
<evidence type="ECO:0000256" key="9">
    <source>
        <dbReference type="ARBA" id="ARBA00023310"/>
    </source>
</evidence>
<dbReference type="Gene3D" id="1.10.287.80">
    <property type="entry name" value="ATP synthase, gamma subunit, helix hairpin domain"/>
    <property type="match status" value="2"/>
</dbReference>
<accession>A0A9D1MEN1</accession>
<keyword evidence="8" id="KW-0139">CF(1)</keyword>
<evidence type="ECO:0000256" key="2">
    <source>
        <dbReference type="ARBA" id="ARBA00004170"/>
    </source>
</evidence>
<evidence type="ECO:0000256" key="5">
    <source>
        <dbReference type="ARBA" id="ARBA00022781"/>
    </source>
</evidence>
<dbReference type="Gene3D" id="3.40.1380.10">
    <property type="match status" value="1"/>
</dbReference>
<keyword evidence="6" id="KW-0406">Ion transport</keyword>
<reference evidence="10" key="1">
    <citation type="submission" date="2020-10" db="EMBL/GenBank/DDBJ databases">
        <authorList>
            <person name="Gilroy R."/>
        </authorList>
    </citation>
    <scope>NUCLEOTIDE SEQUENCE</scope>
    <source>
        <strain evidence="10">11687</strain>
    </source>
</reference>
<keyword evidence="7" id="KW-0472">Membrane</keyword>
<name>A0A9D1MEN1_9FIRM</name>
<dbReference type="InterPro" id="IPR035968">
    <property type="entry name" value="ATP_synth_F1_ATPase_gsu"/>
</dbReference>
<comment type="similarity">
    <text evidence="3">Belongs to the ATPase gamma chain family.</text>
</comment>
<dbReference type="PANTHER" id="PTHR11693:SF22">
    <property type="entry name" value="ATP SYNTHASE SUBUNIT GAMMA, MITOCHONDRIAL"/>
    <property type="match status" value="1"/>
</dbReference>
<keyword evidence="5" id="KW-0375">Hydrogen ion transport</keyword>
<dbReference type="Proteomes" id="UP000824081">
    <property type="component" value="Unassembled WGS sequence"/>
</dbReference>
<evidence type="ECO:0000313" key="10">
    <source>
        <dbReference type="EMBL" id="HIU58869.1"/>
    </source>
</evidence>
<evidence type="ECO:0000256" key="4">
    <source>
        <dbReference type="ARBA" id="ARBA00022448"/>
    </source>
</evidence>
<comment type="function">
    <text evidence="1">Produces ATP from ADP in the presence of a proton gradient across the membrane. The gamma chain is believed to be important in regulating ATPase activity and the flow of protons through the CF(0) complex.</text>
</comment>
<evidence type="ECO:0000256" key="6">
    <source>
        <dbReference type="ARBA" id="ARBA00023065"/>
    </source>
</evidence>
<dbReference type="PANTHER" id="PTHR11693">
    <property type="entry name" value="ATP SYNTHASE GAMMA CHAIN"/>
    <property type="match status" value="1"/>
</dbReference>
<keyword evidence="9" id="KW-0066">ATP synthesis</keyword>
<dbReference type="PRINTS" id="PR00126">
    <property type="entry name" value="ATPASEGAMMA"/>
</dbReference>
<dbReference type="EMBL" id="DVMZ01000056">
    <property type="protein sequence ID" value="HIU58869.1"/>
    <property type="molecule type" value="Genomic_DNA"/>
</dbReference>
<dbReference type="CDD" id="cd12151">
    <property type="entry name" value="F1-ATPase_gamma"/>
    <property type="match status" value="1"/>
</dbReference>
<dbReference type="AlphaFoldDB" id="A0A9D1MEN1"/>
<evidence type="ECO:0000313" key="11">
    <source>
        <dbReference type="Proteomes" id="UP000824081"/>
    </source>
</evidence>
<organism evidence="10 11">
    <name type="scientific">Candidatus Scatosoma pullistercoris</name>
    <dbReference type="NCBI Taxonomy" id="2840934"/>
    <lineage>
        <taxon>Bacteria</taxon>
        <taxon>Bacillati</taxon>
        <taxon>Bacillota</taxon>
        <taxon>Clostridia</taxon>
        <taxon>Candidatus Scatosoma</taxon>
    </lineage>
</organism>
<evidence type="ECO:0000256" key="1">
    <source>
        <dbReference type="ARBA" id="ARBA00003456"/>
    </source>
</evidence>
<sequence>MNPHELKSHIESVKDTVKITRAMQMIATSKLYRAREKCENSYRYLKELRNILAALWRREELLSHPLLRPRETGKTALFIAGADKGLCGDFNHRIFDFADDFILKHGADKIFAFGQTTREYYSKKGIPLSNYYIHMAQEPHAFDAISVANDILEMFSSGEYKEVYILYTRTPTPYTQEPTAKKLLPVSLPENAGSPADSEGLFEPATVASLTNFLSQYIMAEIYSALADSAMALLYKRMTSMQQSTENGEALIAELTAKYNHQRQESITGELINAGAAAFRE</sequence>